<dbReference type="InterPro" id="IPR020845">
    <property type="entry name" value="AMP-binding_CS"/>
</dbReference>
<feature type="compositionally biased region" description="Low complexity" evidence="18">
    <location>
        <begin position="91"/>
        <end position="108"/>
    </location>
</feature>
<dbReference type="GO" id="GO:0031177">
    <property type="term" value="F:phosphopantetheine binding"/>
    <property type="evidence" value="ECO:0007669"/>
    <property type="project" value="InterPro"/>
</dbReference>
<dbReference type="Proteomes" id="UP001194580">
    <property type="component" value="Unassembled WGS sequence"/>
</dbReference>
<evidence type="ECO:0000259" key="19">
    <source>
        <dbReference type="PROSITE" id="PS50075"/>
    </source>
</evidence>
<evidence type="ECO:0000256" key="2">
    <source>
        <dbReference type="ARBA" id="ARBA00003499"/>
    </source>
</evidence>
<comment type="cofactor">
    <cofactor evidence="1">
        <name>pantetheine 4'-phosphate</name>
        <dbReference type="ChEBI" id="CHEBI:47942"/>
    </cofactor>
</comment>
<dbReference type="Gene3D" id="1.10.1200.10">
    <property type="entry name" value="ACP-like"/>
    <property type="match status" value="1"/>
</dbReference>
<dbReference type="InterPro" id="IPR006162">
    <property type="entry name" value="Ppantetheine_attach_site"/>
</dbReference>
<protein>
    <recommendedName>
        <fullName evidence="14">Alpha-aminoadipate reductase</fullName>
        <ecNumber evidence="6">1.2.1.31</ecNumber>
        <ecNumber evidence="5">1.2.1.95</ecNumber>
    </recommendedName>
    <alternativeName>
        <fullName evidence="13">L-aminoadipate-semialdehyde dehydrogenase</fullName>
    </alternativeName>
</protein>
<dbReference type="InterPro" id="IPR036291">
    <property type="entry name" value="NAD(P)-bd_dom_sf"/>
</dbReference>
<comment type="function">
    <text evidence="2">Catalyzes the activation of alpha-aminoadipate by ATP-dependent adenylation and the reduction of activated alpha-aminoadipate by NADPH. The activated alpha-aminoadipate is bound to the phosphopantheinyl group of the enzyme itself before it is reduced to (S)-2-amino-6-oxohexanoate.</text>
</comment>
<dbReference type="InterPro" id="IPR020806">
    <property type="entry name" value="PKS_PP-bd"/>
</dbReference>
<evidence type="ECO:0000256" key="15">
    <source>
        <dbReference type="ARBA" id="ARBA00048260"/>
    </source>
</evidence>
<dbReference type="PIRSF" id="PIRSF001617">
    <property type="entry name" value="Alpha-AR"/>
    <property type="match status" value="1"/>
</dbReference>
<evidence type="ECO:0000256" key="4">
    <source>
        <dbReference type="ARBA" id="ARBA00006432"/>
    </source>
</evidence>
<dbReference type="SUPFAM" id="SSF52777">
    <property type="entry name" value="CoA-dependent acyltransferases"/>
    <property type="match status" value="1"/>
</dbReference>
<dbReference type="InterPro" id="IPR036736">
    <property type="entry name" value="ACP-like_sf"/>
</dbReference>
<feature type="compositionally biased region" description="Low complexity" evidence="18">
    <location>
        <begin position="922"/>
        <end position="938"/>
    </location>
</feature>
<name>A0AAD4H952_9FUNG</name>
<dbReference type="PANTHER" id="PTHR44845:SF1">
    <property type="entry name" value="L-2-AMINOADIPATE REDUCTASE"/>
    <property type="match status" value="1"/>
</dbReference>
<dbReference type="PROSITE" id="PS50075">
    <property type="entry name" value="CARRIER"/>
    <property type="match status" value="1"/>
</dbReference>
<keyword evidence="8" id="KW-0597">Phosphoprotein</keyword>
<comment type="catalytic activity">
    <reaction evidence="15">
        <text>(S)-2-amino-6-oxohexanoate + AMP + diphosphate + NADP(+) = L-2-aminoadipate + ATP + NADPH + H(+)</text>
        <dbReference type="Rhea" id="RHEA:46936"/>
        <dbReference type="ChEBI" id="CHEBI:15378"/>
        <dbReference type="ChEBI" id="CHEBI:30616"/>
        <dbReference type="ChEBI" id="CHEBI:33019"/>
        <dbReference type="ChEBI" id="CHEBI:57783"/>
        <dbReference type="ChEBI" id="CHEBI:58321"/>
        <dbReference type="ChEBI" id="CHEBI:58349"/>
        <dbReference type="ChEBI" id="CHEBI:58672"/>
        <dbReference type="ChEBI" id="CHEBI:456215"/>
        <dbReference type="EC" id="1.2.1.95"/>
    </reaction>
</comment>
<evidence type="ECO:0000256" key="9">
    <source>
        <dbReference type="ARBA" id="ARBA00022605"/>
    </source>
</evidence>
<sequence length="1514" mass="166249">MPPAATAVLTPQEQPVSVLNDIHATDSLKDRLSRWKTRLNALTEIHLPTDYPRPIPLQVVEAVHSLQLTEQSSLALLQASMAISSPPTITTGATDSGASTGSSSPVAAAAPSHASPFTILLAAFAILLHRYTGDEDMSIGSSSEARNPVVLRLGVTPGQTFRQVVEQTQLAERDAANDEVPFATLMAHLFPNSGSSAAEQQQGAAASSLFHVRFFNELDTPSDQVLNSTSATTDLTITLVSHASSSLRFGLLPQIELKVSYNQVLFSMKRIQHILDQLVQVLNIAGPQPDILVSDIPIVTPACRDVLPDPSANLQWANWPGAIHDIFARNAKSFPDRECVFESRDILSQDGSDRVLGQQKYVYTFGQLHEASNLVAHALVKGGIQPQDVVMVYAYRGVDLVIAVMAVLKAGATFSVIDPAYPPNRQKIYLSVARPRGLIVLAHAGTLDASVREYIQEGQDFQLTCEIPGLEIAQDGSVLGGQIHGGADALDAVRELAAKDVGVVVGPDSIGTLSFTSGSTGIPKGVRGRHFSLTHYYTWMQQEFGLSDQDRFTMLSGIAHDPIQRDIFTPLFLGAQLHIPTTEDIGIPGQLAVWMQNSAVSVTHLTPAMGQLLTSHAQNPVPSLKNAFFVGDILTKRDVHRLQKIATNCRTINMYGTTETQRAVSYFSIPAVATEPLFLSSQKDVMPAGRGMLNVQLLVINRVSNRLCGVGEVGEIYVRAGGLAEGYLQLEDATKEKFLINWLGDTLAAPGAEEVNGKAEWNGHWKGRRDRLYRTGDLGRYRPDGNVECSGRADDQVKIRGFRIELGEIDTHLSQHPLVRENVTLVRRDKNEEQTLVSYFIPVAPSEDEIFMSSADEGRREDGSENKRRYRRLIRDIREWLKVKLPAYSVPSVFVPLVRMPLTPNGKVDKNALPFPDTPQFNNNSTATAATTSATSAAPSDGPVMSPIQLAIHNIWKQLLPSSPTWIPLTENFFDLGGHSILATRLIFEVRRVCCVDVPLNLVFREPTIGGMAKEVSRVSLDALQLDVDGPVDEQEKAAAAEEEEQIFDYSGDFEELRKTEIQAEYPLIARPDKVDYQTFFLTGATGFLGAFILSNLLVNNPTAKVICLVRASTTEKALDRVRSCGQTHLIWNEEWVTSGRLSVVMGDLAQDQFGLSTEAWELCCNTVDIIVHNGALVHWVYPYPKMRAANVMGTLQGLKMASTHHTKSFHFVSSTSVLDTAHYNELSDARADSTHRGVPETDDLEGARFGLRSGYGQSKWVAEKLIMAANKNGLPATIIRPGYVLGHTQTGVTNTDDFIWRLIKGCIELGSVPNMNNAVNLCPVDYVAQCVASVATTPGSETSMVYHVTHPIAPPFRFNDFFGLLTRFGYQVQTTEYIAWRTALMEYTLKSQDSALYPLLHLVMDDLPTSTKSPELDDTHTQQVTIQGTQNHAFAATPRMEESQIGIYLAYMVKVGFLDQPTLAGEGILPLPEIKEDVRIIDHFFICTIASNTVKIIFYIFTFKFCSISTHVE</sequence>
<dbReference type="EMBL" id="JAAAIL010000236">
    <property type="protein sequence ID" value="KAG0277904.1"/>
    <property type="molecule type" value="Genomic_DNA"/>
</dbReference>
<dbReference type="SUPFAM" id="SSF56801">
    <property type="entry name" value="Acetyl-CoA synthetase-like"/>
    <property type="match status" value="1"/>
</dbReference>
<comment type="pathway">
    <text evidence="3">Amino-acid biosynthesis; L-lysine biosynthesis via AAA pathway; L-lysine from L-alpha-aminoadipate (fungal route): step 1/3.</text>
</comment>
<dbReference type="InterPro" id="IPR013120">
    <property type="entry name" value="FAR_NAD-bd"/>
</dbReference>
<dbReference type="Gene3D" id="3.30.559.30">
    <property type="entry name" value="Nonribosomal peptide synthetase, condensation domain"/>
    <property type="match status" value="1"/>
</dbReference>
<evidence type="ECO:0000256" key="6">
    <source>
        <dbReference type="ARBA" id="ARBA00013073"/>
    </source>
</evidence>
<dbReference type="Pfam" id="PF00501">
    <property type="entry name" value="AMP-binding"/>
    <property type="match status" value="1"/>
</dbReference>
<comment type="catalytic activity">
    <reaction evidence="16">
        <text>(S)-2-amino-6-oxohexanoate + NAD(+) + H2O = L-2-aminoadipate + NADH + 2 H(+)</text>
        <dbReference type="Rhea" id="RHEA:12308"/>
        <dbReference type="ChEBI" id="CHEBI:15377"/>
        <dbReference type="ChEBI" id="CHEBI:15378"/>
        <dbReference type="ChEBI" id="CHEBI:57540"/>
        <dbReference type="ChEBI" id="CHEBI:57945"/>
        <dbReference type="ChEBI" id="CHEBI:58321"/>
        <dbReference type="ChEBI" id="CHEBI:58672"/>
        <dbReference type="EC" id="1.2.1.31"/>
    </reaction>
</comment>
<feature type="region of interest" description="Disordered" evidence="18">
    <location>
        <begin position="88"/>
        <end position="108"/>
    </location>
</feature>
<evidence type="ECO:0000256" key="1">
    <source>
        <dbReference type="ARBA" id="ARBA00001957"/>
    </source>
</evidence>
<dbReference type="InterPro" id="IPR010080">
    <property type="entry name" value="Thioester_reductase-like_dom"/>
</dbReference>
<keyword evidence="21" id="KW-1185">Reference proteome</keyword>
<comment type="similarity">
    <text evidence="4">Belongs to the ATP-dependent AMP-binding enzyme family.</text>
</comment>
<dbReference type="InterPro" id="IPR014397">
    <property type="entry name" value="Lys2"/>
</dbReference>
<dbReference type="Pfam" id="PF00668">
    <property type="entry name" value="Condensation"/>
    <property type="match status" value="1"/>
</dbReference>
<evidence type="ECO:0000313" key="21">
    <source>
        <dbReference type="Proteomes" id="UP001194580"/>
    </source>
</evidence>
<dbReference type="InterPro" id="IPR000873">
    <property type="entry name" value="AMP-dep_synth/lig_dom"/>
</dbReference>
<evidence type="ECO:0000313" key="20">
    <source>
        <dbReference type="EMBL" id="KAG0277904.1"/>
    </source>
</evidence>
<dbReference type="Pfam" id="PF00550">
    <property type="entry name" value="PP-binding"/>
    <property type="match status" value="1"/>
</dbReference>
<accession>A0AAD4H952</accession>
<evidence type="ECO:0000256" key="3">
    <source>
        <dbReference type="ARBA" id="ARBA00004827"/>
    </source>
</evidence>
<feature type="region of interest" description="Disordered" evidence="18">
    <location>
        <begin position="910"/>
        <end position="940"/>
    </location>
</feature>
<keyword evidence="9" id="KW-0028">Amino-acid biosynthesis</keyword>
<dbReference type="GO" id="GO:0009085">
    <property type="term" value="P:lysine biosynthetic process"/>
    <property type="evidence" value="ECO:0007669"/>
    <property type="project" value="UniProtKB-KW"/>
</dbReference>
<dbReference type="NCBIfam" id="TIGR01746">
    <property type="entry name" value="Thioester-redct"/>
    <property type="match status" value="1"/>
</dbReference>
<organism evidence="20 21">
    <name type="scientific">Linnemannia exigua</name>
    <dbReference type="NCBI Taxonomy" id="604196"/>
    <lineage>
        <taxon>Eukaryota</taxon>
        <taxon>Fungi</taxon>
        <taxon>Fungi incertae sedis</taxon>
        <taxon>Mucoromycota</taxon>
        <taxon>Mortierellomycotina</taxon>
        <taxon>Mortierellomycetes</taxon>
        <taxon>Mortierellales</taxon>
        <taxon>Mortierellaceae</taxon>
        <taxon>Linnemannia</taxon>
    </lineage>
</organism>
<evidence type="ECO:0000256" key="7">
    <source>
        <dbReference type="ARBA" id="ARBA00022450"/>
    </source>
</evidence>
<dbReference type="InterPro" id="IPR010071">
    <property type="entry name" value="AA_adenyl_dom"/>
</dbReference>
<dbReference type="EC" id="1.2.1.31" evidence="6"/>
<keyword evidence="12" id="KW-0457">Lysine biosynthesis</keyword>
<dbReference type="SUPFAM" id="SSF47336">
    <property type="entry name" value="ACP-like"/>
    <property type="match status" value="1"/>
</dbReference>
<dbReference type="Gene3D" id="3.30.300.30">
    <property type="match status" value="1"/>
</dbReference>
<proteinExistence type="inferred from homology"/>
<feature type="domain" description="Carrier" evidence="19">
    <location>
        <begin position="943"/>
        <end position="1020"/>
    </location>
</feature>
<comment type="catalytic activity">
    <reaction evidence="17">
        <text>(S)-2-amino-6-oxohexanoate + NADP(+) + H2O = L-2-aminoadipate + NADPH + 2 H(+)</text>
        <dbReference type="Rhea" id="RHEA:12304"/>
        <dbReference type="ChEBI" id="CHEBI:15377"/>
        <dbReference type="ChEBI" id="CHEBI:15378"/>
        <dbReference type="ChEBI" id="CHEBI:57783"/>
        <dbReference type="ChEBI" id="CHEBI:58321"/>
        <dbReference type="ChEBI" id="CHEBI:58349"/>
        <dbReference type="ChEBI" id="CHEBI:58672"/>
        <dbReference type="EC" id="1.2.1.31"/>
    </reaction>
</comment>
<dbReference type="SMART" id="SM00823">
    <property type="entry name" value="PKS_PP"/>
    <property type="match status" value="1"/>
</dbReference>
<evidence type="ECO:0000256" key="8">
    <source>
        <dbReference type="ARBA" id="ARBA00022553"/>
    </source>
</evidence>
<evidence type="ECO:0000256" key="14">
    <source>
        <dbReference type="ARBA" id="ARBA00032195"/>
    </source>
</evidence>
<dbReference type="InterPro" id="IPR045851">
    <property type="entry name" value="AMP-bd_C_sf"/>
</dbReference>
<dbReference type="CDD" id="cd05235">
    <property type="entry name" value="SDR_e1"/>
    <property type="match status" value="1"/>
</dbReference>
<evidence type="ECO:0000256" key="18">
    <source>
        <dbReference type="SAM" id="MobiDB-lite"/>
    </source>
</evidence>
<keyword evidence="7" id="KW-0596">Phosphopantetheine</keyword>
<keyword evidence="10" id="KW-0521">NADP</keyword>
<dbReference type="Pfam" id="PF07993">
    <property type="entry name" value="NAD_binding_4"/>
    <property type="match status" value="1"/>
</dbReference>
<dbReference type="EC" id="1.2.1.95" evidence="5"/>
<evidence type="ECO:0000256" key="16">
    <source>
        <dbReference type="ARBA" id="ARBA00048414"/>
    </source>
</evidence>
<evidence type="ECO:0000256" key="11">
    <source>
        <dbReference type="ARBA" id="ARBA00023002"/>
    </source>
</evidence>
<evidence type="ECO:0000256" key="13">
    <source>
        <dbReference type="ARBA" id="ARBA00031335"/>
    </source>
</evidence>
<evidence type="ECO:0000256" key="5">
    <source>
        <dbReference type="ARBA" id="ARBA00012913"/>
    </source>
</evidence>
<dbReference type="Gene3D" id="3.40.50.12780">
    <property type="entry name" value="N-terminal domain of ligase-like"/>
    <property type="match status" value="1"/>
</dbReference>
<keyword evidence="11" id="KW-0560">Oxidoreductase</keyword>
<dbReference type="NCBIfam" id="TIGR03443">
    <property type="entry name" value="alpha_am_amid"/>
    <property type="match status" value="1"/>
</dbReference>
<dbReference type="InterPro" id="IPR001242">
    <property type="entry name" value="Condensation_dom"/>
</dbReference>
<evidence type="ECO:0000256" key="12">
    <source>
        <dbReference type="ARBA" id="ARBA00023154"/>
    </source>
</evidence>
<dbReference type="InterPro" id="IPR009081">
    <property type="entry name" value="PP-bd_ACP"/>
</dbReference>
<dbReference type="SUPFAM" id="SSF51735">
    <property type="entry name" value="NAD(P)-binding Rossmann-fold domains"/>
    <property type="match status" value="1"/>
</dbReference>
<dbReference type="NCBIfam" id="TIGR01733">
    <property type="entry name" value="AA-adenyl-dom"/>
    <property type="match status" value="1"/>
</dbReference>
<comment type="caution">
    <text evidence="20">The sequence shown here is derived from an EMBL/GenBank/DDBJ whole genome shotgun (WGS) entry which is preliminary data.</text>
</comment>
<dbReference type="Gene3D" id="3.40.50.720">
    <property type="entry name" value="NAD(P)-binding Rossmann-like Domain"/>
    <property type="match status" value="1"/>
</dbReference>
<dbReference type="InterPro" id="IPR042099">
    <property type="entry name" value="ANL_N_sf"/>
</dbReference>
<dbReference type="PANTHER" id="PTHR44845">
    <property type="entry name" value="CARRIER DOMAIN-CONTAINING PROTEIN"/>
    <property type="match status" value="1"/>
</dbReference>
<dbReference type="PROSITE" id="PS00012">
    <property type="entry name" value="PHOSPHOPANTETHEINE"/>
    <property type="match status" value="1"/>
</dbReference>
<reference evidence="20" key="1">
    <citation type="journal article" date="2020" name="Fungal Divers.">
        <title>Resolving the Mortierellaceae phylogeny through synthesis of multi-gene phylogenetics and phylogenomics.</title>
        <authorList>
            <person name="Vandepol N."/>
            <person name="Liber J."/>
            <person name="Desiro A."/>
            <person name="Na H."/>
            <person name="Kennedy M."/>
            <person name="Barry K."/>
            <person name="Grigoriev I.V."/>
            <person name="Miller A.N."/>
            <person name="O'Donnell K."/>
            <person name="Stajich J.E."/>
            <person name="Bonito G."/>
        </authorList>
    </citation>
    <scope>NUCLEOTIDE SEQUENCE</scope>
    <source>
        <strain evidence="20">NRRL 28262</strain>
    </source>
</reference>
<evidence type="ECO:0000256" key="10">
    <source>
        <dbReference type="ARBA" id="ARBA00022857"/>
    </source>
</evidence>
<evidence type="ECO:0000256" key="17">
    <source>
        <dbReference type="ARBA" id="ARBA00049537"/>
    </source>
</evidence>
<gene>
    <name evidence="20" type="primary">LYS2</name>
    <name evidence="20" type="ORF">BGZ95_005097</name>
</gene>
<dbReference type="PROSITE" id="PS00455">
    <property type="entry name" value="AMP_BINDING"/>
    <property type="match status" value="1"/>
</dbReference>
<dbReference type="GO" id="GO:0004043">
    <property type="term" value="F:L-aminoadipate-semialdehyde dehydrogenase [NAD(P)+] activity"/>
    <property type="evidence" value="ECO:0007669"/>
    <property type="project" value="UniProtKB-EC"/>
</dbReference>